<sequence length="1063" mass="115333">MHRIYSVRAILLFIVAAVVLPAALTGLAWSWQAFDASRARGDAQALQTARDLMLDIDSAFKSLGAVAGALTTSPALRDADLAAFQRQAEAARRYTNATNFVLTDVGGQQLVNTLKPYGTPLPRHGNPALIARAAASGRMQVSDLYVGAVTGAGVMSICLPVRLGGKLAYFLDAGQGAGEFASLLASRKLPADWVVAIVDGGGAIVARSRAPARYVGQQIQPDLRRLIAGAAQGHARSVTLEGIPVYTTFIRSPDSGWAVAIGIPAAGVDGELWRSLALNLGASALLLAVGIALAVFAGAHIRSAMAQLVEMSAALGSGAELPPHRIKLREARQVAATLTEAAARLRRGEAAQLEAQARITLSNIELEQRVQERTDALRQSRHLMASILEHMPAAVVVKSAADLRYELVNEAGEQLLGKPRDAIIGRTDQDLYADAVARARIASDRQVIATRQVLDLPAEAIAEPDGGTRYLHTRKMVLLDSAGQPSHLLGISLDVTDSLHAAEQLHIAAAAFDSQEAMMITDAQSTILRINSAFTASTGYTQEEILGRTPRVLKSGRHDQAFYAAMWDSITQRGSWQGECWDRRKNGEIYPTWTIISAIRDDQGVIRHYVCTQSDISARKQAEEEIRQLAFYDPLTRLPNRRLLVDRLRHAIDSCARTRLIGALMFIDLDNFKMLNDTLGHDQGDVLLRQVAQRLPACVRAVDTVARLGGDEFVVMIEGLSEDAEQAAFKAQEIGDAVLASLNRPYQLADRPYHCTPSIGVTLISDHELTLDEVLRHADLAMYQAKGAGRNTLRFFEPRMQQAANARAEIEHDLQQALQRGEFELYYQAQVDAAGRLIGAEALLRWHHPRRGLVLPDQFIALAESTGVIVPLGQWVLQSACAELALWAHDPATSALRLAVNVSPCQFRQPAFAAQVQKALSDADADPRRLELELTENLMLDDFSSVADKMRILKRLGIAFALDDFGIGYSSLSYLKRLPLDQLKIDRSFARDVLSDPNDAAIARIIVVLGHTLGLTIVAEGVETDDQHAFLAATNCNSFQGFLFSQPLPAAEFRALAAAAPAP</sequence>
<dbReference type="CDD" id="cd18773">
    <property type="entry name" value="PDC1_HK_sensor"/>
    <property type="match status" value="1"/>
</dbReference>
<dbReference type="CDD" id="cd00130">
    <property type="entry name" value="PAS"/>
    <property type="match status" value="2"/>
</dbReference>
<dbReference type="FunFam" id="3.20.20.450:FF:000001">
    <property type="entry name" value="Cyclic di-GMP phosphodiesterase yahA"/>
    <property type="match status" value="1"/>
</dbReference>
<dbReference type="Pfam" id="PF08448">
    <property type="entry name" value="PAS_4"/>
    <property type="match status" value="1"/>
</dbReference>
<evidence type="ECO:0000313" key="6">
    <source>
        <dbReference type="Proteomes" id="UP000484875"/>
    </source>
</evidence>
<dbReference type="EMBL" id="WWCV01000029">
    <property type="protein sequence ID" value="MYN18432.1"/>
    <property type="molecule type" value="Genomic_DNA"/>
</dbReference>
<dbReference type="PROSITE" id="PS50887">
    <property type="entry name" value="GGDEF"/>
    <property type="match status" value="1"/>
</dbReference>
<dbReference type="InterPro" id="IPR043128">
    <property type="entry name" value="Rev_trsase/Diguanyl_cyclase"/>
</dbReference>
<evidence type="ECO:0000259" key="3">
    <source>
        <dbReference type="PROSITE" id="PS50883"/>
    </source>
</evidence>
<comment type="caution">
    <text evidence="5">The sequence shown here is derived from an EMBL/GenBank/DDBJ whole genome shotgun (WGS) entry which is preliminary data.</text>
</comment>
<dbReference type="InterPro" id="IPR001610">
    <property type="entry name" value="PAC"/>
</dbReference>
<evidence type="ECO:0000259" key="4">
    <source>
        <dbReference type="PROSITE" id="PS50887"/>
    </source>
</evidence>
<dbReference type="SMART" id="SM00091">
    <property type="entry name" value="PAS"/>
    <property type="match status" value="2"/>
</dbReference>
<dbReference type="CDD" id="cd01949">
    <property type="entry name" value="GGDEF"/>
    <property type="match status" value="1"/>
</dbReference>
<dbReference type="InterPro" id="IPR035965">
    <property type="entry name" value="PAS-like_dom_sf"/>
</dbReference>
<dbReference type="InterPro" id="IPR001633">
    <property type="entry name" value="EAL_dom"/>
</dbReference>
<feature type="domain" description="PAS" evidence="1">
    <location>
        <begin position="518"/>
        <end position="549"/>
    </location>
</feature>
<feature type="domain" description="PAC" evidence="2">
    <location>
        <begin position="576"/>
        <end position="628"/>
    </location>
</feature>
<dbReference type="PANTHER" id="PTHR44757:SF2">
    <property type="entry name" value="BIOFILM ARCHITECTURE MAINTENANCE PROTEIN MBAA"/>
    <property type="match status" value="1"/>
</dbReference>
<dbReference type="InterPro" id="IPR000160">
    <property type="entry name" value="GGDEF_dom"/>
</dbReference>
<dbReference type="InterPro" id="IPR000014">
    <property type="entry name" value="PAS"/>
</dbReference>
<dbReference type="NCBIfam" id="TIGR00229">
    <property type="entry name" value="sensory_box"/>
    <property type="match status" value="1"/>
</dbReference>
<dbReference type="InterPro" id="IPR013656">
    <property type="entry name" value="PAS_4"/>
</dbReference>
<dbReference type="SMART" id="SM00052">
    <property type="entry name" value="EAL"/>
    <property type="match status" value="1"/>
</dbReference>
<dbReference type="SMART" id="SM00086">
    <property type="entry name" value="PAC"/>
    <property type="match status" value="2"/>
</dbReference>
<dbReference type="SUPFAM" id="SSF141868">
    <property type="entry name" value="EAL domain-like"/>
    <property type="match status" value="1"/>
</dbReference>
<name>A0A845HGM0_9BURK</name>
<reference evidence="5 6" key="1">
    <citation type="submission" date="2019-12" db="EMBL/GenBank/DDBJ databases">
        <title>Novel species isolated from a subtropical stream in China.</title>
        <authorList>
            <person name="Lu H."/>
        </authorList>
    </citation>
    <scope>NUCLEOTIDE SEQUENCE [LARGE SCALE GENOMIC DNA]</scope>
    <source>
        <strain evidence="5 6">FT107W</strain>
    </source>
</reference>
<dbReference type="Gene3D" id="3.20.20.450">
    <property type="entry name" value="EAL domain"/>
    <property type="match status" value="1"/>
</dbReference>
<dbReference type="CDD" id="cd18774">
    <property type="entry name" value="PDC2_HK_sensor"/>
    <property type="match status" value="1"/>
</dbReference>
<dbReference type="Pfam" id="PF13426">
    <property type="entry name" value="PAS_9"/>
    <property type="match status" value="1"/>
</dbReference>
<dbReference type="AlphaFoldDB" id="A0A845HGM0"/>
<feature type="domain" description="PAC" evidence="2">
    <location>
        <begin position="454"/>
        <end position="507"/>
    </location>
</feature>
<proteinExistence type="predicted"/>
<dbReference type="CDD" id="cd01948">
    <property type="entry name" value="EAL"/>
    <property type="match status" value="1"/>
</dbReference>
<dbReference type="PROSITE" id="PS50113">
    <property type="entry name" value="PAC"/>
    <property type="match status" value="2"/>
</dbReference>
<accession>A0A845HGM0</accession>
<dbReference type="InterPro" id="IPR052155">
    <property type="entry name" value="Biofilm_reg_signaling"/>
</dbReference>
<dbReference type="Gene3D" id="3.30.450.20">
    <property type="entry name" value="PAS domain"/>
    <property type="match status" value="3"/>
</dbReference>
<feature type="domain" description="EAL" evidence="3">
    <location>
        <begin position="807"/>
        <end position="1061"/>
    </location>
</feature>
<dbReference type="PROSITE" id="PS50883">
    <property type="entry name" value="EAL"/>
    <property type="match status" value="1"/>
</dbReference>
<keyword evidence="6" id="KW-1185">Reference proteome</keyword>
<evidence type="ECO:0000259" key="2">
    <source>
        <dbReference type="PROSITE" id="PS50113"/>
    </source>
</evidence>
<gene>
    <name evidence="5" type="ORF">GTP81_16905</name>
</gene>
<evidence type="ECO:0000313" key="5">
    <source>
        <dbReference type="EMBL" id="MYN18432.1"/>
    </source>
</evidence>
<dbReference type="RefSeq" id="WP_161090986.1">
    <property type="nucleotide sequence ID" value="NZ_WWCV01000029.1"/>
</dbReference>
<dbReference type="Pfam" id="PF00563">
    <property type="entry name" value="EAL"/>
    <property type="match status" value="1"/>
</dbReference>
<protein>
    <submittedName>
        <fullName evidence="5">EAL domain-containing protein</fullName>
    </submittedName>
</protein>
<dbReference type="Proteomes" id="UP000484875">
    <property type="component" value="Unassembled WGS sequence"/>
</dbReference>
<dbReference type="SUPFAM" id="SSF55073">
    <property type="entry name" value="Nucleotide cyclase"/>
    <property type="match status" value="1"/>
</dbReference>
<dbReference type="SUPFAM" id="SSF55785">
    <property type="entry name" value="PYP-like sensor domain (PAS domain)"/>
    <property type="match status" value="2"/>
</dbReference>
<feature type="domain" description="PAS" evidence="1">
    <location>
        <begin position="380"/>
        <end position="427"/>
    </location>
</feature>
<dbReference type="PROSITE" id="PS50112">
    <property type="entry name" value="PAS"/>
    <property type="match status" value="2"/>
</dbReference>
<dbReference type="Gene3D" id="3.30.70.270">
    <property type="match status" value="1"/>
</dbReference>
<evidence type="ECO:0000259" key="1">
    <source>
        <dbReference type="PROSITE" id="PS50112"/>
    </source>
</evidence>
<dbReference type="Pfam" id="PF00990">
    <property type="entry name" value="GGDEF"/>
    <property type="match status" value="1"/>
</dbReference>
<feature type="domain" description="GGDEF" evidence="4">
    <location>
        <begin position="660"/>
        <end position="798"/>
    </location>
</feature>
<dbReference type="PANTHER" id="PTHR44757">
    <property type="entry name" value="DIGUANYLATE CYCLASE DGCP"/>
    <property type="match status" value="1"/>
</dbReference>
<dbReference type="InterPro" id="IPR029787">
    <property type="entry name" value="Nucleotide_cyclase"/>
</dbReference>
<dbReference type="InterPro" id="IPR035919">
    <property type="entry name" value="EAL_sf"/>
</dbReference>
<dbReference type="NCBIfam" id="TIGR00254">
    <property type="entry name" value="GGDEF"/>
    <property type="match status" value="1"/>
</dbReference>
<dbReference type="InterPro" id="IPR000700">
    <property type="entry name" value="PAS-assoc_C"/>
</dbReference>
<dbReference type="SMART" id="SM00267">
    <property type="entry name" value="GGDEF"/>
    <property type="match status" value="1"/>
</dbReference>
<organism evidence="5 6">
    <name type="scientific">Duganella vulcania</name>
    <dbReference type="NCBI Taxonomy" id="2692166"/>
    <lineage>
        <taxon>Bacteria</taxon>
        <taxon>Pseudomonadati</taxon>
        <taxon>Pseudomonadota</taxon>
        <taxon>Betaproteobacteria</taxon>
        <taxon>Burkholderiales</taxon>
        <taxon>Oxalobacteraceae</taxon>
        <taxon>Telluria group</taxon>
        <taxon>Duganella</taxon>
    </lineage>
</organism>